<evidence type="ECO:0000313" key="3">
    <source>
        <dbReference type="Proteomes" id="UP000253740"/>
    </source>
</evidence>
<reference evidence="2" key="1">
    <citation type="submission" date="2015-08" db="EMBL/GenBank/DDBJ databases">
        <title>Complete DNA Sequence of Pseudomonas syringae pv. actinidiae, the Causal Agent of Kiwifruit Canker Disease.</title>
        <authorList>
            <person name="Rikkerink E.H.A."/>
            <person name="Fineran P.C."/>
        </authorList>
    </citation>
    <scope>NUCLEOTIDE SEQUENCE</scope>
    <source>
        <strain evidence="2">SkMP5</strain>
    </source>
</reference>
<protein>
    <submittedName>
        <fullName evidence="2">Aminoglycoside phosphotransferase</fullName>
    </submittedName>
</protein>
<gene>
    <name evidence="2" type="ORF">MBSD_n1796</name>
</gene>
<organism evidence="2">
    <name type="scientific">Mizugakiibacter sediminis</name>
    <dbReference type="NCBI Taxonomy" id="1475481"/>
    <lineage>
        <taxon>Bacteria</taxon>
        <taxon>Pseudomonadati</taxon>
        <taxon>Pseudomonadota</taxon>
        <taxon>Gammaproteobacteria</taxon>
        <taxon>Lysobacterales</taxon>
        <taxon>Rhodanobacteraceae</taxon>
        <taxon>Mizugakiibacter</taxon>
    </lineage>
</organism>
<keyword evidence="2" id="KW-0808">Transferase</keyword>
<dbReference type="EMBL" id="DF970209">
    <property type="protein sequence ID" value="GAP66488.1"/>
    <property type="molecule type" value="Genomic_DNA"/>
</dbReference>
<dbReference type="STRING" id="1475481.GCA_000953855_01831"/>
<evidence type="ECO:0000313" key="2">
    <source>
        <dbReference type="EMBL" id="GAP66488.1"/>
    </source>
</evidence>
<feature type="domain" description="Aminoglycoside phosphotransferase" evidence="1">
    <location>
        <begin position="35"/>
        <end position="256"/>
    </location>
</feature>
<proteinExistence type="predicted"/>
<keyword evidence="3" id="KW-1185">Reference proteome</keyword>
<dbReference type="GO" id="GO:0016740">
    <property type="term" value="F:transferase activity"/>
    <property type="evidence" value="ECO:0007669"/>
    <property type="project" value="UniProtKB-KW"/>
</dbReference>
<dbReference type="InterPro" id="IPR011009">
    <property type="entry name" value="Kinase-like_dom_sf"/>
</dbReference>
<name>A0A0K8QNN2_9GAMM</name>
<evidence type="ECO:0000259" key="1">
    <source>
        <dbReference type="Pfam" id="PF01636"/>
    </source>
</evidence>
<accession>A0A0K8QNN2</accession>
<dbReference type="AlphaFoldDB" id="A0A0K8QNN2"/>
<dbReference type="Proteomes" id="UP000253740">
    <property type="component" value="Unassembled WGS sequence"/>
</dbReference>
<dbReference type="InterPro" id="IPR002575">
    <property type="entry name" value="Aminoglycoside_PTrfase"/>
</dbReference>
<dbReference type="Gene3D" id="3.30.200.20">
    <property type="entry name" value="Phosphorylase Kinase, domain 1"/>
    <property type="match status" value="1"/>
</dbReference>
<dbReference type="Gene3D" id="3.90.1200.10">
    <property type="match status" value="1"/>
</dbReference>
<sequence>MRVAQDTAMHAPTHDRAAVRLAWARSAAGDPAARLERASDDASFRSYWRLASGARTLIVMDAPPDKEDVRPWLDIARRLRAAGVHAPAVYAEDAAQGFLLLEDLGTRTYLPALDEHSVDALYGDALDALLRMQTRVDVAGLPPYDANRLIAEMELLPAWFLQRHLGFTPSCEQWDVIELAFRRLADSALAQPRAFVHRDYHSRNLLIVAEDNPGVIDFQDGVVGAVTYDLVSLLRDCYIAWDEARVEAWREGFRERLRHAGLIDATVDAARFRRWFDLMGLQRHLKVLGIFCRLWYRDGKRGYLGDLPLVWHYVRSVGARYAEFADLLALLERAIGGRDLTRPRDEAAAAGAAR</sequence>
<dbReference type="SUPFAM" id="SSF56112">
    <property type="entry name" value="Protein kinase-like (PK-like)"/>
    <property type="match status" value="1"/>
</dbReference>
<dbReference type="Pfam" id="PF01636">
    <property type="entry name" value="APH"/>
    <property type="match status" value="1"/>
</dbReference>